<organism evidence="2 3">
    <name type="scientific">Xanthomonas nasturtii</name>
    <dbReference type="NCBI Taxonomy" id="1843581"/>
    <lineage>
        <taxon>Bacteria</taxon>
        <taxon>Pseudomonadati</taxon>
        <taxon>Pseudomonadota</taxon>
        <taxon>Gammaproteobacteria</taxon>
        <taxon>Lysobacterales</taxon>
        <taxon>Lysobacteraceae</taxon>
        <taxon>Xanthomonas</taxon>
    </lineage>
</organism>
<name>A0A3E1KJG0_9XANT</name>
<accession>A0A3E1KJG0</accession>
<reference evidence="2 3" key="1">
    <citation type="submission" date="2018-08" db="EMBL/GenBank/DDBJ databases">
        <title>Genome sequencing of X. nasturtii WHRI 8984.</title>
        <authorList>
            <person name="Studholme D.J."/>
            <person name="Mchugh J."/>
            <person name="Vicente J."/>
        </authorList>
    </citation>
    <scope>NUCLEOTIDE SEQUENCE [LARGE SCALE GENOMIC DNA]</scope>
    <source>
        <strain evidence="2 3">WHRI 8984</strain>
    </source>
</reference>
<dbReference type="Proteomes" id="UP000259570">
    <property type="component" value="Unassembled WGS sequence"/>
</dbReference>
<gene>
    <name evidence="2" type="ORF">DZD52_11625</name>
</gene>
<protein>
    <submittedName>
        <fullName evidence="2">Uncharacterized protein</fullName>
    </submittedName>
</protein>
<comment type="caution">
    <text evidence="2">The sequence shown here is derived from an EMBL/GenBank/DDBJ whole genome shotgun (WGS) entry which is preliminary data.</text>
</comment>
<evidence type="ECO:0000256" key="1">
    <source>
        <dbReference type="SAM" id="MobiDB-lite"/>
    </source>
</evidence>
<feature type="region of interest" description="Disordered" evidence="1">
    <location>
        <begin position="70"/>
        <end position="93"/>
    </location>
</feature>
<evidence type="ECO:0000313" key="2">
    <source>
        <dbReference type="EMBL" id="RFF38844.1"/>
    </source>
</evidence>
<proteinExistence type="predicted"/>
<sequence length="93" mass="9628">MQALRPSRAASSLCAIARFAAAPTKRTRPVVTGDVVVLNIIAPEAPAVIGGRRALQWLAVMPAAIGMPMRPAPDNASHSPISSQLFTTQGASP</sequence>
<dbReference type="EMBL" id="QUZM01000019">
    <property type="protein sequence ID" value="RFF38844.1"/>
    <property type="molecule type" value="Genomic_DNA"/>
</dbReference>
<feature type="compositionally biased region" description="Polar residues" evidence="1">
    <location>
        <begin position="76"/>
        <end position="93"/>
    </location>
</feature>
<dbReference type="AlphaFoldDB" id="A0A3E1KJG0"/>
<evidence type="ECO:0000313" key="3">
    <source>
        <dbReference type="Proteomes" id="UP000259570"/>
    </source>
</evidence>